<keyword evidence="1" id="KW-0472">Membrane</keyword>
<evidence type="ECO:0000256" key="1">
    <source>
        <dbReference type="SAM" id="Phobius"/>
    </source>
</evidence>
<keyword evidence="3" id="KW-1185">Reference proteome</keyword>
<gene>
    <name evidence="2" type="ORF">SAMN05421813_10757</name>
</gene>
<sequence>MIYRHMRDKQNHAIDLIYRNIITINNVYGIICNSKSSRILFAIFLFALSYISRFFSLRVNLYH</sequence>
<dbReference type="EMBL" id="FNHH01000007">
    <property type="protein sequence ID" value="SDM17258.1"/>
    <property type="molecule type" value="Genomic_DNA"/>
</dbReference>
<dbReference type="STRING" id="990371.SAMN05421813_10757"/>
<evidence type="ECO:0000313" key="2">
    <source>
        <dbReference type="EMBL" id="SDM17258.1"/>
    </source>
</evidence>
<protein>
    <submittedName>
        <fullName evidence="2">Uncharacterized protein</fullName>
    </submittedName>
</protein>
<organism evidence="2 3">
    <name type="scientific">Daejeonella rubra</name>
    <dbReference type="NCBI Taxonomy" id="990371"/>
    <lineage>
        <taxon>Bacteria</taxon>
        <taxon>Pseudomonadati</taxon>
        <taxon>Bacteroidota</taxon>
        <taxon>Sphingobacteriia</taxon>
        <taxon>Sphingobacteriales</taxon>
        <taxon>Sphingobacteriaceae</taxon>
        <taxon>Daejeonella</taxon>
    </lineage>
</organism>
<evidence type="ECO:0000313" key="3">
    <source>
        <dbReference type="Proteomes" id="UP000199226"/>
    </source>
</evidence>
<name>A0A1G9R1Y7_9SPHI</name>
<keyword evidence="1" id="KW-0812">Transmembrane</keyword>
<proteinExistence type="predicted"/>
<keyword evidence="1" id="KW-1133">Transmembrane helix</keyword>
<feature type="transmembrane region" description="Helical" evidence="1">
    <location>
        <begin position="39"/>
        <end position="57"/>
    </location>
</feature>
<reference evidence="3" key="1">
    <citation type="submission" date="2016-10" db="EMBL/GenBank/DDBJ databases">
        <authorList>
            <person name="Varghese N."/>
            <person name="Submissions S."/>
        </authorList>
    </citation>
    <scope>NUCLEOTIDE SEQUENCE [LARGE SCALE GENOMIC DNA]</scope>
    <source>
        <strain evidence="3">DSM 24536</strain>
    </source>
</reference>
<dbReference type="Proteomes" id="UP000199226">
    <property type="component" value="Unassembled WGS sequence"/>
</dbReference>
<dbReference type="AlphaFoldDB" id="A0A1G9R1Y7"/>
<accession>A0A1G9R1Y7</accession>